<accession>A0ABY8W9T4</accession>
<feature type="region of interest" description="Disordered" evidence="1">
    <location>
        <begin position="48"/>
        <end position="70"/>
    </location>
</feature>
<name>A0ABY8W9T4_9ACTN</name>
<evidence type="ECO:0000313" key="2">
    <source>
        <dbReference type="EMBL" id="WIM92490.1"/>
    </source>
</evidence>
<keyword evidence="3" id="KW-1185">Reference proteome</keyword>
<dbReference type="RefSeq" id="WP_284913696.1">
    <property type="nucleotide sequence ID" value="NZ_CP126980.1"/>
</dbReference>
<protein>
    <submittedName>
        <fullName evidence="2">Uncharacterized protein</fullName>
    </submittedName>
</protein>
<reference evidence="2 3" key="1">
    <citation type="submission" date="2023-06" db="EMBL/GenBank/DDBJ databases">
        <authorList>
            <person name="Yushchuk O."/>
            <person name="Binda E."/>
            <person name="Ruckert-Reed C."/>
            <person name="Fedorenko V."/>
            <person name="Kalinowski J."/>
            <person name="Marinelli F."/>
        </authorList>
    </citation>
    <scope>NUCLEOTIDE SEQUENCE [LARGE SCALE GENOMIC DNA]</scope>
    <source>
        <strain evidence="2 3">NRRL 3884</strain>
    </source>
</reference>
<dbReference type="EMBL" id="CP126980">
    <property type="protein sequence ID" value="WIM92490.1"/>
    <property type="molecule type" value="Genomic_DNA"/>
</dbReference>
<dbReference type="Proteomes" id="UP001240150">
    <property type="component" value="Chromosome"/>
</dbReference>
<evidence type="ECO:0000256" key="1">
    <source>
        <dbReference type="SAM" id="MobiDB-lite"/>
    </source>
</evidence>
<gene>
    <name evidence="2" type="ORF">ACTOB_004432</name>
</gene>
<organism evidence="2 3">
    <name type="scientific">Actinoplanes oblitus</name>
    <dbReference type="NCBI Taxonomy" id="3040509"/>
    <lineage>
        <taxon>Bacteria</taxon>
        <taxon>Bacillati</taxon>
        <taxon>Actinomycetota</taxon>
        <taxon>Actinomycetes</taxon>
        <taxon>Micromonosporales</taxon>
        <taxon>Micromonosporaceae</taxon>
        <taxon>Actinoplanes</taxon>
    </lineage>
</organism>
<evidence type="ECO:0000313" key="3">
    <source>
        <dbReference type="Proteomes" id="UP001240150"/>
    </source>
</evidence>
<proteinExistence type="predicted"/>
<sequence>MIALGSIAVVSAIAVVRDWDFDSWMRAVAMCALAGVMSAVTEAGRNRRLDRSARQARAIDDEPASERSPR</sequence>